<dbReference type="PANTHER" id="PTHR44196:SF1">
    <property type="entry name" value="DEHYDROGENASE_REDUCTASE SDR FAMILY MEMBER 7B"/>
    <property type="match status" value="1"/>
</dbReference>
<dbReference type="CDD" id="cd05233">
    <property type="entry name" value="SDR_c"/>
    <property type="match status" value="1"/>
</dbReference>
<evidence type="ECO:0000313" key="4">
    <source>
        <dbReference type="EMBL" id="QIG42865.1"/>
    </source>
</evidence>
<accession>A0A6G6WCP0</accession>
<dbReference type="Pfam" id="PF07993">
    <property type="entry name" value="NAD_binding_4"/>
    <property type="match status" value="1"/>
</dbReference>
<dbReference type="PROSITE" id="PS00061">
    <property type="entry name" value="ADH_SHORT"/>
    <property type="match status" value="1"/>
</dbReference>
<dbReference type="CDD" id="cd05263">
    <property type="entry name" value="MupV_like_SDR_e"/>
    <property type="match status" value="1"/>
</dbReference>
<evidence type="ECO:0000313" key="5">
    <source>
        <dbReference type="Proteomes" id="UP000502996"/>
    </source>
</evidence>
<dbReference type="InterPro" id="IPR036291">
    <property type="entry name" value="NAD(P)-bd_dom_sf"/>
</dbReference>
<dbReference type="GO" id="GO:0016020">
    <property type="term" value="C:membrane"/>
    <property type="evidence" value="ECO:0007669"/>
    <property type="project" value="TreeGrafter"/>
</dbReference>
<dbReference type="Proteomes" id="UP000502996">
    <property type="component" value="Chromosome"/>
</dbReference>
<dbReference type="RefSeq" id="WP_165231229.1">
    <property type="nucleotide sequence ID" value="NZ_CP049257.1"/>
</dbReference>
<dbReference type="InterPro" id="IPR013120">
    <property type="entry name" value="FAR_NAD-bd"/>
</dbReference>
<reference evidence="4 5" key="1">
    <citation type="submission" date="2020-02" db="EMBL/GenBank/DDBJ databases">
        <title>Full genome sequence of Nocardioides sp. R-3366.</title>
        <authorList>
            <person name="Im W.-T."/>
        </authorList>
    </citation>
    <scope>NUCLEOTIDE SEQUENCE [LARGE SCALE GENOMIC DNA]</scope>
    <source>
        <strain evidence="4 5">R-3366</strain>
    </source>
</reference>
<keyword evidence="5" id="KW-1185">Reference proteome</keyword>
<feature type="domain" description="Thioester reductase (TE)" evidence="3">
    <location>
        <begin position="5"/>
        <end position="233"/>
    </location>
</feature>
<dbReference type="EMBL" id="CP049257">
    <property type="protein sequence ID" value="QIG42865.1"/>
    <property type="molecule type" value="Genomic_DNA"/>
</dbReference>
<dbReference type="AlphaFoldDB" id="A0A6G6WCP0"/>
<evidence type="ECO:0000256" key="2">
    <source>
        <dbReference type="ARBA" id="ARBA00023002"/>
    </source>
</evidence>
<dbReference type="Gene3D" id="3.40.50.720">
    <property type="entry name" value="NAD(P)-binding Rossmann-like Domain"/>
    <property type="match status" value="2"/>
</dbReference>
<evidence type="ECO:0000259" key="3">
    <source>
        <dbReference type="Pfam" id="PF07993"/>
    </source>
</evidence>
<dbReference type="InterPro" id="IPR002347">
    <property type="entry name" value="SDR_fam"/>
</dbReference>
<organism evidence="4 5">
    <name type="scientific">Nocardioides anomalus</name>
    <dbReference type="NCBI Taxonomy" id="2712223"/>
    <lineage>
        <taxon>Bacteria</taxon>
        <taxon>Bacillati</taxon>
        <taxon>Actinomycetota</taxon>
        <taxon>Actinomycetes</taxon>
        <taxon>Propionibacteriales</taxon>
        <taxon>Nocardioidaceae</taxon>
        <taxon>Nocardioides</taxon>
    </lineage>
</organism>
<dbReference type="PRINTS" id="PR00081">
    <property type="entry name" value="GDHRDH"/>
</dbReference>
<name>A0A6G6WCP0_9ACTN</name>
<dbReference type="SUPFAM" id="SSF51735">
    <property type="entry name" value="NAD(P)-binding Rossmann-fold domains"/>
    <property type="match status" value="2"/>
</dbReference>
<gene>
    <name evidence="4" type="ORF">G5V58_08860</name>
</gene>
<protein>
    <submittedName>
        <fullName evidence="4">SDR family oxidoreductase</fullName>
    </submittedName>
</protein>
<dbReference type="InterPro" id="IPR057313">
    <property type="entry name" value="Maqu_2507-like"/>
</dbReference>
<proteinExistence type="inferred from homology"/>
<sequence>MSYFVTGATGFIGRHLVQELLDHRDGPVFVLCRESSLPRMEALIRAWDTDRVVPVVGDLGAERLGVDEAWVGEHEGEVDHFFHLAAIYDMTADDATNEQLNVGGTRHALELAEALRVGCFHQVSSVAAAGEFHGVFDETMFDEGQHLPSPYHRTKHESEKIVRTEATVPWRVYRPAIVVGHSETGAMDKVDGPYYFFPLMKLMRDTLPGWLPLVGLDLGDTNVVPVDYVAKAMDHLAHLPDRDGEAFHLVNPEPQPVVDMVNAFCAAAGAPTFATPVDRQATRGVVGLLPRALRPSTIVNTVLRTAPAQAALDLTVGRLGIPAEVLSHTAFTATFDSRRTEQALAGSGVSVPHLDGYARTLWSFWEENLDEASGRDPRNREALQGKYVVITGASSGIGQVTALKVAQCGGVPVLVARGQDKLEATKAAIEARGGTAYVFPCDLSDLDAIDTLTKELTETLPSVDFVVNNAGRSIRRSLKLSHDRFHDFERTMQLNYFGAIRLVIGLLPAMREQRRGHVVNVSSIGVQTNPPRFSAYVASKAALDSWSNVVASELVGDGITFTGIHMPLVRTPMIAPTKIYDKFPTISPAQAADLVIKAMVERPHEINTLLGNAGAIAHTVAPKLAFRVLNMAYHVFPDSAAAKGEVNPGARESEQIMLARVFKGIHW</sequence>
<keyword evidence="2" id="KW-0560">Oxidoreductase</keyword>
<dbReference type="PRINTS" id="PR00080">
    <property type="entry name" value="SDRFAMILY"/>
</dbReference>
<dbReference type="GO" id="GO:0016491">
    <property type="term" value="F:oxidoreductase activity"/>
    <property type="evidence" value="ECO:0007669"/>
    <property type="project" value="UniProtKB-KW"/>
</dbReference>
<comment type="similarity">
    <text evidence="1">Belongs to the short-chain dehydrogenases/reductases (SDR) family.</text>
</comment>
<evidence type="ECO:0000256" key="1">
    <source>
        <dbReference type="ARBA" id="ARBA00006484"/>
    </source>
</evidence>
<dbReference type="Pfam" id="PF00106">
    <property type="entry name" value="adh_short"/>
    <property type="match status" value="1"/>
</dbReference>
<dbReference type="KEGG" id="nano:G5V58_08860"/>
<dbReference type="InterPro" id="IPR020904">
    <property type="entry name" value="Sc_DH/Rdtase_CS"/>
</dbReference>
<dbReference type="NCBIfam" id="NF005539">
    <property type="entry name" value="PRK07201.1"/>
    <property type="match status" value="1"/>
</dbReference>
<dbReference type="PANTHER" id="PTHR44196">
    <property type="entry name" value="DEHYDROGENASE/REDUCTASE SDR FAMILY MEMBER 7B"/>
    <property type="match status" value="1"/>
</dbReference>